<dbReference type="Pfam" id="PF13470">
    <property type="entry name" value="PIN_3"/>
    <property type="match status" value="1"/>
</dbReference>
<dbReference type="CDD" id="cd09854">
    <property type="entry name" value="PIN_VapC-like"/>
    <property type="match status" value="1"/>
</dbReference>
<evidence type="ECO:0000259" key="1">
    <source>
        <dbReference type="Pfam" id="PF13470"/>
    </source>
</evidence>
<feature type="domain" description="PIN" evidence="1">
    <location>
        <begin position="5"/>
        <end position="128"/>
    </location>
</feature>
<dbReference type="AlphaFoldDB" id="A0A1F6D6U1"/>
<sequence>MKAYLDTTVIQVLLFSEHTEKDRGRLPETQALFEAVDRGQLDAVISFYALQEVYAFCRNTFPEDISGRIFRRALAAICEHDVELVGLLSRQQRLSYRGMFNLLDSSDQPHVILAHLTGCDFIVTYDQHFESIRQRIDVRTPAQVLQLLV</sequence>
<dbReference type="Proteomes" id="UP000178606">
    <property type="component" value="Unassembled WGS sequence"/>
</dbReference>
<evidence type="ECO:0000313" key="2">
    <source>
        <dbReference type="EMBL" id="OGG57164.1"/>
    </source>
</evidence>
<dbReference type="InterPro" id="IPR029060">
    <property type="entry name" value="PIN-like_dom_sf"/>
</dbReference>
<name>A0A1F6D6U1_HANXR</name>
<evidence type="ECO:0000313" key="3">
    <source>
        <dbReference type="Proteomes" id="UP000178606"/>
    </source>
</evidence>
<dbReference type="EMBL" id="MFKF01000012">
    <property type="protein sequence ID" value="OGG57164.1"/>
    <property type="molecule type" value="Genomic_DNA"/>
</dbReference>
<organism evidence="2 3">
    <name type="scientific">Handelsmanbacteria sp. (strain RIFCSPLOWO2_12_FULL_64_10)</name>
    <dbReference type="NCBI Taxonomy" id="1817868"/>
    <lineage>
        <taxon>Bacteria</taxon>
        <taxon>Candidatus Handelsmaniibacteriota</taxon>
    </lineage>
</organism>
<protein>
    <recommendedName>
        <fullName evidence="1">PIN domain-containing protein</fullName>
    </recommendedName>
</protein>
<dbReference type="InterPro" id="IPR002716">
    <property type="entry name" value="PIN_dom"/>
</dbReference>
<comment type="caution">
    <text evidence="2">The sequence shown here is derived from an EMBL/GenBank/DDBJ whole genome shotgun (WGS) entry which is preliminary data.</text>
</comment>
<reference evidence="2 3" key="1">
    <citation type="journal article" date="2016" name="Nat. Commun.">
        <title>Thousands of microbial genomes shed light on interconnected biogeochemical processes in an aquifer system.</title>
        <authorList>
            <person name="Anantharaman K."/>
            <person name="Brown C.T."/>
            <person name="Hug L.A."/>
            <person name="Sharon I."/>
            <person name="Castelle C.J."/>
            <person name="Probst A.J."/>
            <person name="Thomas B.C."/>
            <person name="Singh A."/>
            <person name="Wilkins M.J."/>
            <person name="Karaoz U."/>
            <person name="Brodie E.L."/>
            <person name="Williams K.H."/>
            <person name="Hubbard S.S."/>
            <person name="Banfield J.F."/>
        </authorList>
    </citation>
    <scope>NUCLEOTIDE SEQUENCE [LARGE SCALE GENOMIC DNA]</scope>
    <source>
        <strain evidence="3">RIFCSPLOWO2_12_FULL_64_10</strain>
    </source>
</reference>
<proteinExistence type="predicted"/>
<gene>
    <name evidence="2" type="ORF">A3F84_04205</name>
</gene>
<accession>A0A1F6D6U1</accession>
<dbReference type="SUPFAM" id="SSF88723">
    <property type="entry name" value="PIN domain-like"/>
    <property type="match status" value="1"/>
</dbReference>